<organism evidence="1 2">
    <name type="scientific">Caerostris darwini</name>
    <dbReference type="NCBI Taxonomy" id="1538125"/>
    <lineage>
        <taxon>Eukaryota</taxon>
        <taxon>Metazoa</taxon>
        <taxon>Ecdysozoa</taxon>
        <taxon>Arthropoda</taxon>
        <taxon>Chelicerata</taxon>
        <taxon>Arachnida</taxon>
        <taxon>Araneae</taxon>
        <taxon>Araneomorphae</taxon>
        <taxon>Entelegynae</taxon>
        <taxon>Araneoidea</taxon>
        <taxon>Araneidae</taxon>
        <taxon>Caerostris</taxon>
    </lineage>
</organism>
<protein>
    <submittedName>
        <fullName evidence="1">Uncharacterized protein</fullName>
    </submittedName>
</protein>
<dbReference type="Proteomes" id="UP001054837">
    <property type="component" value="Unassembled WGS sequence"/>
</dbReference>
<comment type="caution">
    <text evidence="1">The sequence shown here is derived from an EMBL/GenBank/DDBJ whole genome shotgun (WGS) entry which is preliminary data.</text>
</comment>
<keyword evidence="2" id="KW-1185">Reference proteome</keyword>
<sequence length="305" mass="34757">MASRDVPKKSNPDDEDIDTCTELADWKYTKNEEASGKQEASVPQTTNVSASKNPNKWFFCAKYFTAKKIDKEYKIMYGVLNRNLKFATDAMLVVRHFNLLEFRPILYEGAVGKESSPCDILMDDALNAIWKDIKDEIESEFNSLVETASISYKIFQIVTIYIAREIEEQPYSHESFLYNCVVLCHWAVCAEKHGVKRASWFIPLVLCRIIEFFTRSGDFTANSWKRIAGIAADISRTALQHYATPNYAVPVQYFSLMIALPPPVIHSSNNPEVTTIKTLFQEFMGNFSKAHDALLTQDPTMSNIQ</sequence>
<dbReference type="EMBL" id="BPLQ01006744">
    <property type="protein sequence ID" value="GIY24798.1"/>
    <property type="molecule type" value="Genomic_DNA"/>
</dbReference>
<accession>A0AAV4RY99</accession>
<proteinExistence type="predicted"/>
<dbReference type="AlphaFoldDB" id="A0AAV4RY99"/>
<name>A0AAV4RY99_9ARAC</name>
<reference evidence="1 2" key="1">
    <citation type="submission" date="2021-06" db="EMBL/GenBank/DDBJ databases">
        <title>Caerostris darwini draft genome.</title>
        <authorList>
            <person name="Kono N."/>
            <person name="Arakawa K."/>
        </authorList>
    </citation>
    <scope>NUCLEOTIDE SEQUENCE [LARGE SCALE GENOMIC DNA]</scope>
</reference>
<evidence type="ECO:0000313" key="2">
    <source>
        <dbReference type="Proteomes" id="UP001054837"/>
    </source>
</evidence>
<gene>
    <name evidence="1" type="ORF">CDAR_23602</name>
</gene>
<evidence type="ECO:0000313" key="1">
    <source>
        <dbReference type="EMBL" id="GIY24798.1"/>
    </source>
</evidence>